<name>A0ABW4H6W9_9FLAO</name>
<dbReference type="Proteomes" id="UP001597138">
    <property type="component" value="Unassembled WGS sequence"/>
</dbReference>
<dbReference type="PANTHER" id="PTHR46558">
    <property type="entry name" value="TRACRIPTIONAL REGULATORY PROTEIN-RELATED-RELATED"/>
    <property type="match status" value="1"/>
</dbReference>
<dbReference type="InterPro" id="IPR010982">
    <property type="entry name" value="Lambda_DNA-bd_dom_sf"/>
</dbReference>
<dbReference type="Pfam" id="PF01381">
    <property type="entry name" value="HTH_3"/>
    <property type="match status" value="1"/>
</dbReference>
<dbReference type="CDD" id="cd00093">
    <property type="entry name" value="HTH_XRE"/>
    <property type="match status" value="1"/>
</dbReference>
<keyword evidence="1" id="KW-0238">DNA-binding</keyword>
<dbReference type="RefSeq" id="WP_379817255.1">
    <property type="nucleotide sequence ID" value="NZ_JBHUDZ010000001.1"/>
</dbReference>
<gene>
    <name evidence="4" type="ORF">ACFSC2_00290</name>
</gene>
<dbReference type="PROSITE" id="PS50943">
    <property type="entry name" value="HTH_CROC1"/>
    <property type="match status" value="1"/>
</dbReference>
<dbReference type="PANTHER" id="PTHR46558:SF11">
    <property type="entry name" value="HTH-TYPE TRANSCRIPTIONAL REGULATOR XRE"/>
    <property type="match status" value="1"/>
</dbReference>
<dbReference type="InterPro" id="IPR001387">
    <property type="entry name" value="Cro/C1-type_HTH"/>
</dbReference>
<evidence type="ECO:0000313" key="5">
    <source>
        <dbReference type="Proteomes" id="UP001597138"/>
    </source>
</evidence>
<evidence type="ECO:0000259" key="3">
    <source>
        <dbReference type="PROSITE" id="PS50943"/>
    </source>
</evidence>
<evidence type="ECO:0000313" key="4">
    <source>
        <dbReference type="EMBL" id="MFD1601169.1"/>
    </source>
</evidence>
<comment type="caution">
    <text evidence="4">The sequence shown here is derived from an EMBL/GenBank/DDBJ whole genome shotgun (WGS) entry which is preliminary data.</text>
</comment>
<dbReference type="SUPFAM" id="SSF47413">
    <property type="entry name" value="lambda repressor-like DNA-binding domains"/>
    <property type="match status" value="1"/>
</dbReference>
<dbReference type="Gene3D" id="1.10.260.40">
    <property type="entry name" value="lambda repressor-like DNA-binding domains"/>
    <property type="match status" value="1"/>
</dbReference>
<evidence type="ECO:0000256" key="2">
    <source>
        <dbReference type="SAM" id="Coils"/>
    </source>
</evidence>
<dbReference type="SMART" id="SM00530">
    <property type="entry name" value="HTH_XRE"/>
    <property type="match status" value="1"/>
</dbReference>
<keyword evidence="2" id="KW-0175">Coiled coil</keyword>
<evidence type="ECO:0000256" key="1">
    <source>
        <dbReference type="ARBA" id="ARBA00023125"/>
    </source>
</evidence>
<sequence length="110" mass="12756">MNTIIASKLKILRKTNNLSQEQMADHLRISQSAYARMESGESHSWANHILKICSIFEIAPEDLVKMENLENNPDFAYPKTFSQKAIEEYESKIEELKREIENLKNGKTEN</sequence>
<accession>A0ABW4H6W9</accession>
<reference evidence="5" key="1">
    <citation type="journal article" date="2019" name="Int. J. Syst. Evol. Microbiol.">
        <title>The Global Catalogue of Microorganisms (GCM) 10K type strain sequencing project: providing services to taxonomists for standard genome sequencing and annotation.</title>
        <authorList>
            <consortium name="The Broad Institute Genomics Platform"/>
            <consortium name="The Broad Institute Genome Sequencing Center for Infectious Disease"/>
            <person name="Wu L."/>
            <person name="Ma J."/>
        </authorList>
    </citation>
    <scope>NUCLEOTIDE SEQUENCE [LARGE SCALE GENOMIC DNA]</scope>
    <source>
        <strain evidence="5">CCUG 70865</strain>
    </source>
</reference>
<feature type="domain" description="HTH cro/C1-type" evidence="3">
    <location>
        <begin position="9"/>
        <end position="63"/>
    </location>
</feature>
<keyword evidence="5" id="KW-1185">Reference proteome</keyword>
<dbReference type="EMBL" id="JBHUDZ010000001">
    <property type="protein sequence ID" value="MFD1601169.1"/>
    <property type="molecule type" value="Genomic_DNA"/>
</dbReference>
<proteinExistence type="predicted"/>
<organism evidence="4 5">
    <name type="scientific">Flavobacterium artemisiae</name>
    <dbReference type="NCBI Taxonomy" id="2126556"/>
    <lineage>
        <taxon>Bacteria</taxon>
        <taxon>Pseudomonadati</taxon>
        <taxon>Bacteroidota</taxon>
        <taxon>Flavobacteriia</taxon>
        <taxon>Flavobacteriales</taxon>
        <taxon>Flavobacteriaceae</taxon>
        <taxon>Flavobacterium</taxon>
    </lineage>
</organism>
<protein>
    <submittedName>
        <fullName evidence="4">Helix-turn-helix transcriptional regulator</fullName>
    </submittedName>
</protein>
<feature type="coiled-coil region" evidence="2">
    <location>
        <begin position="79"/>
        <end position="106"/>
    </location>
</feature>